<dbReference type="RefSeq" id="WP_281046385.1">
    <property type="nucleotide sequence ID" value="NZ_JARYGZ010000006.1"/>
</dbReference>
<dbReference type="SUPFAM" id="SSF55729">
    <property type="entry name" value="Acyl-CoA N-acyltransferases (Nat)"/>
    <property type="match status" value="1"/>
</dbReference>
<dbReference type="Proteomes" id="UP001160625">
    <property type="component" value="Unassembled WGS sequence"/>
</dbReference>
<dbReference type="Pfam" id="PF00583">
    <property type="entry name" value="Acetyltransf_1"/>
    <property type="match status" value="1"/>
</dbReference>
<organism evidence="4 5">
    <name type="scientific">Sphingomonas oryzagri</name>
    <dbReference type="NCBI Taxonomy" id="3042314"/>
    <lineage>
        <taxon>Bacteria</taxon>
        <taxon>Pseudomonadati</taxon>
        <taxon>Pseudomonadota</taxon>
        <taxon>Alphaproteobacteria</taxon>
        <taxon>Sphingomonadales</taxon>
        <taxon>Sphingomonadaceae</taxon>
        <taxon>Sphingomonas</taxon>
    </lineage>
</organism>
<keyword evidence="5" id="KW-1185">Reference proteome</keyword>
<dbReference type="CDD" id="cd04301">
    <property type="entry name" value="NAT_SF"/>
    <property type="match status" value="1"/>
</dbReference>
<evidence type="ECO:0000313" key="5">
    <source>
        <dbReference type="Proteomes" id="UP001160625"/>
    </source>
</evidence>
<reference evidence="4" key="1">
    <citation type="submission" date="2023-04" db="EMBL/GenBank/DDBJ databases">
        <title>Sphingomonas sp. MAHUQ-71 isolated from rice field.</title>
        <authorList>
            <person name="Huq M.A."/>
        </authorList>
    </citation>
    <scope>NUCLEOTIDE SEQUENCE</scope>
    <source>
        <strain evidence="4">MAHUQ-71</strain>
    </source>
</reference>
<dbReference type="PANTHER" id="PTHR10545">
    <property type="entry name" value="DIAMINE N-ACETYLTRANSFERASE"/>
    <property type="match status" value="1"/>
</dbReference>
<evidence type="ECO:0000256" key="2">
    <source>
        <dbReference type="ARBA" id="ARBA00023315"/>
    </source>
</evidence>
<dbReference type="InterPro" id="IPR000182">
    <property type="entry name" value="GNAT_dom"/>
</dbReference>
<comment type="caution">
    <text evidence="4">The sequence shown here is derived from an EMBL/GenBank/DDBJ whole genome shotgun (WGS) entry which is preliminary data.</text>
</comment>
<evidence type="ECO:0000259" key="3">
    <source>
        <dbReference type="PROSITE" id="PS51186"/>
    </source>
</evidence>
<dbReference type="InterPro" id="IPR051016">
    <property type="entry name" value="Diverse_Substrate_AcTransf"/>
</dbReference>
<keyword evidence="2" id="KW-0012">Acyltransferase</keyword>
<dbReference type="Gene3D" id="3.40.630.30">
    <property type="match status" value="1"/>
</dbReference>
<dbReference type="EMBL" id="JARYGZ010000006">
    <property type="protein sequence ID" value="MDH7641043.1"/>
    <property type="molecule type" value="Genomic_DNA"/>
</dbReference>
<keyword evidence="1" id="KW-0808">Transferase</keyword>
<proteinExistence type="predicted"/>
<name>A0ABT6N7G9_9SPHN</name>
<dbReference type="PANTHER" id="PTHR10545:SF29">
    <property type="entry name" value="GH14572P-RELATED"/>
    <property type="match status" value="1"/>
</dbReference>
<sequence>MSLAIRAAAPGDEADILRMVRALADFEREPDAVIATEAMLTENLFGGGAQVHAHIAERDGRAVGLALWFLNYSTWTGRPGLYLEDLFVDPSERKSGVARALMVALAEEALARGCARMDWAVLDWNTEAMKFYERIGAKRNEGWQPWRIEGEGIERLALTGK</sequence>
<dbReference type="InterPro" id="IPR016181">
    <property type="entry name" value="Acyl_CoA_acyltransferase"/>
</dbReference>
<dbReference type="PROSITE" id="PS51186">
    <property type="entry name" value="GNAT"/>
    <property type="match status" value="1"/>
</dbReference>
<feature type="domain" description="N-acetyltransferase" evidence="3">
    <location>
        <begin position="3"/>
        <end position="159"/>
    </location>
</feature>
<accession>A0ABT6N7G9</accession>
<gene>
    <name evidence="4" type="ORF">QGN17_20080</name>
</gene>
<evidence type="ECO:0000256" key="1">
    <source>
        <dbReference type="ARBA" id="ARBA00022679"/>
    </source>
</evidence>
<evidence type="ECO:0000313" key="4">
    <source>
        <dbReference type="EMBL" id="MDH7641043.1"/>
    </source>
</evidence>
<protein>
    <submittedName>
        <fullName evidence="4">GNAT family N-acetyltransferase</fullName>
    </submittedName>
</protein>